<name>A0AAW9RY87_9HYPH</name>
<dbReference type="CDD" id="cd13602">
    <property type="entry name" value="PBP2_TRAP_BpDctp6_7"/>
    <property type="match status" value="1"/>
</dbReference>
<feature type="signal peptide" evidence="2">
    <location>
        <begin position="1"/>
        <end position="28"/>
    </location>
</feature>
<dbReference type="InterPro" id="IPR038404">
    <property type="entry name" value="TRAP_DctP_sf"/>
</dbReference>
<dbReference type="EMBL" id="JAZHOF010000009">
    <property type="protein sequence ID" value="MEJ8573915.1"/>
    <property type="molecule type" value="Genomic_DNA"/>
</dbReference>
<dbReference type="PANTHER" id="PTHR33376">
    <property type="match status" value="1"/>
</dbReference>
<dbReference type="InterPro" id="IPR018389">
    <property type="entry name" value="DctP_fam"/>
</dbReference>
<proteinExistence type="predicted"/>
<dbReference type="NCBIfam" id="NF037995">
    <property type="entry name" value="TRAP_S1"/>
    <property type="match status" value="1"/>
</dbReference>
<dbReference type="Gene3D" id="3.40.190.170">
    <property type="entry name" value="Bacterial extracellular solute-binding protein, family 7"/>
    <property type="match status" value="1"/>
</dbReference>
<dbReference type="Pfam" id="PF03480">
    <property type="entry name" value="DctP"/>
    <property type="match status" value="1"/>
</dbReference>
<feature type="chain" id="PRO_5043667751" evidence="2">
    <location>
        <begin position="29"/>
        <end position="329"/>
    </location>
</feature>
<protein>
    <submittedName>
        <fullName evidence="3">TRAP transporter substrate-binding protein</fullName>
    </submittedName>
</protein>
<comment type="caution">
    <text evidence="3">The sequence shown here is derived from an EMBL/GenBank/DDBJ whole genome shotgun (WGS) entry which is preliminary data.</text>
</comment>
<dbReference type="PANTHER" id="PTHR33376:SF4">
    <property type="entry name" value="SIALIC ACID-BINDING PERIPLASMIC PROTEIN SIAP"/>
    <property type="match status" value="1"/>
</dbReference>
<evidence type="ECO:0000313" key="4">
    <source>
        <dbReference type="Proteomes" id="UP001378188"/>
    </source>
</evidence>
<dbReference type="GO" id="GO:0055085">
    <property type="term" value="P:transmembrane transport"/>
    <property type="evidence" value="ECO:0007669"/>
    <property type="project" value="InterPro"/>
</dbReference>
<sequence>MTKMVTLRALTGATAIALGAGLATGAAAEKWDMPLAYPATNYHSETAAGFAKGVTEATGGEIEIVTHPGGSLFKGDEIFRAVRTGQAPVGERLISALSNEDPVFGVDALPFLATSFDEAWDLYQASKPTMEKVLEDKGVKLLYAVAWPPQGLYTTKPVTKVSDMDGVKFRAYNAATTRLAELMGAVPTKIEAAELGQAFATGVAESMISSGSTGYDMKIWEYVKYWYDTQAWLPKNMVIINLETWNGLDEETRTIIMEEAGKAEEAGWAKARELSDWYKQELAKEGMTIEPPSEELAAGFKEIGGTMTEEWLAEAGPNGTEVIEAYKKM</sequence>
<dbReference type="RefSeq" id="WP_340331612.1">
    <property type="nucleotide sequence ID" value="NZ_JAZHOF010000009.1"/>
</dbReference>
<keyword evidence="4" id="KW-1185">Reference proteome</keyword>
<organism evidence="3 4">
    <name type="scientific">Microbaculum marinum</name>
    <dbReference type="NCBI Taxonomy" id="1764581"/>
    <lineage>
        <taxon>Bacteria</taxon>
        <taxon>Pseudomonadati</taxon>
        <taxon>Pseudomonadota</taxon>
        <taxon>Alphaproteobacteria</taxon>
        <taxon>Hyphomicrobiales</taxon>
        <taxon>Tepidamorphaceae</taxon>
        <taxon>Microbaculum</taxon>
    </lineage>
</organism>
<accession>A0AAW9RY87</accession>
<evidence type="ECO:0000256" key="1">
    <source>
        <dbReference type="ARBA" id="ARBA00022729"/>
    </source>
</evidence>
<keyword evidence="1 2" id="KW-0732">Signal</keyword>
<evidence type="ECO:0000256" key="2">
    <source>
        <dbReference type="SAM" id="SignalP"/>
    </source>
</evidence>
<evidence type="ECO:0000313" key="3">
    <source>
        <dbReference type="EMBL" id="MEJ8573915.1"/>
    </source>
</evidence>
<gene>
    <name evidence="3" type="ORF">V3328_20680</name>
</gene>
<dbReference type="Proteomes" id="UP001378188">
    <property type="component" value="Unassembled WGS sequence"/>
</dbReference>
<dbReference type="AlphaFoldDB" id="A0AAW9RY87"/>
<reference evidence="3 4" key="1">
    <citation type="submission" date="2024-02" db="EMBL/GenBank/DDBJ databases">
        <title>Genome analysis and characterization of Microbaculum marinisediminis sp. nov., isolated from marine sediment.</title>
        <authorList>
            <person name="Du Z.-J."/>
            <person name="Ye Y.-Q."/>
            <person name="Zhang Z.-R."/>
            <person name="Yuan S.-M."/>
            <person name="Zhang X.-Y."/>
        </authorList>
    </citation>
    <scope>NUCLEOTIDE SEQUENCE [LARGE SCALE GENOMIC DNA]</scope>
    <source>
        <strain evidence="3 4">SDUM1044001</strain>
    </source>
</reference>